<sequence length="791" mass="85060">MEINIGIKLILSRFCIVIALAIVCTAQTQYACDAKDPTVQAYAFCNMALPIRDRVEDLLARLTLQEKINQLVNGAANISRLGIPAYQWWQEALHGVAVSPGVNFGGLVPGATSFPLPLLTAASFNATLFYKIGQVVSTEGRAMHNIGRSGLTFWSPNVNIFRDPRWGRGQETPGEDPYLSSTFATFYVRGLQEVDALLISTNDSTSLGPSRLKVSSCCKHMTAYDVDNWNGIDRYHFDAQVTAQDLADTFNPPFQSCVEDGHVSSVMCSYNRVNGVPTCADYNLLTNTVRNSWSLNGYIVSDCDAVRVLFDDTNYAATAEDAVADVLRAGMDLNCGSFLAEHGLSAVTKGKITEADVNTALSNLLTVQMRLGLFDGDPTRQPYGELGPKDVCTNEHQQLALEAAQQGIVLLKNDANILPLSSSKFRTLAVIGPNANVTNTMIGNYAGIPCKYITPLAGLQSYATTLYAQGCANVACKDGSLINAATNVASEADATILIIGLDQSQEAETLDRTSLLLPGQQQQLIYNVLNATTNPVVIVIMAAGPIDVSFAKTDPRVSGILWVGYPGQAGGAAIAQVIFGDYNPGGRLPVTWYPQSFTQISMVDMHMRPNEVTGYPGRTYRFYTGPTVYHFGEGLSYTNYSYGFSSAPAQISVSKASTQPCSALQIAGLTQAEEEASCFHIIASDASCSSLKFQVGIKVSNTGSMDGSHAVLLFAVPPAGAPSDSPKKQLIGFRSVHVKTGTERKVSFNIRPCKDLSTAREDGERVLLGGTHTLSVGDAQFRLPVLSSLER</sequence>
<comment type="caution">
    <text evidence="1">The sequence shown here is derived from an EMBL/GenBank/DDBJ whole genome shotgun (WGS) entry which is preliminary data.</text>
</comment>
<keyword evidence="2" id="KW-1185">Reference proteome</keyword>
<evidence type="ECO:0000313" key="1">
    <source>
        <dbReference type="EMBL" id="KAJ7531268.1"/>
    </source>
</evidence>
<name>A0ACC2BNA9_DIPCM</name>
<evidence type="ECO:0000313" key="2">
    <source>
        <dbReference type="Proteomes" id="UP001162992"/>
    </source>
</evidence>
<dbReference type="EMBL" id="CM055105">
    <property type="protein sequence ID" value="KAJ7531268.1"/>
    <property type="molecule type" value="Genomic_DNA"/>
</dbReference>
<gene>
    <name evidence="1" type="ORF">O6H91_14G038400</name>
</gene>
<accession>A0ACC2BNA9</accession>
<reference evidence="2" key="1">
    <citation type="journal article" date="2024" name="Proc. Natl. Acad. Sci. U.S.A.">
        <title>Extraordinary preservation of gene collinearity over three hundred million years revealed in homosporous lycophytes.</title>
        <authorList>
            <person name="Li C."/>
            <person name="Wickell D."/>
            <person name="Kuo L.Y."/>
            <person name="Chen X."/>
            <person name="Nie B."/>
            <person name="Liao X."/>
            <person name="Peng D."/>
            <person name="Ji J."/>
            <person name="Jenkins J."/>
            <person name="Williams M."/>
            <person name="Shu S."/>
            <person name="Plott C."/>
            <person name="Barry K."/>
            <person name="Rajasekar S."/>
            <person name="Grimwood J."/>
            <person name="Han X."/>
            <person name="Sun S."/>
            <person name="Hou Z."/>
            <person name="He W."/>
            <person name="Dai G."/>
            <person name="Sun C."/>
            <person name="Schmutz J."/>
            <person name="Leebens-Mack J.H."/>
            <person name="Li F.W."/>
            <person name="Wang L."/>
        </authorList>
    </citation>
    <scope>NUCLEOTIDE SEQUENCE [LARGE SCALE GENOMIC DNA]</scope>
    <source>
        <strain evidence="2">cv. PW_Plant_1</strain>
    </source>
</reference>
<proteinExistence type="predicted"/>
<organism evidence="1 2">
    <name type="scientific">Diphasiastrum complanatum</name>
    <name type="common">Issler's clubmoss</name>
    <name type="synonym">Lycopodium complanatum</name>
    <dbReference type="NCBI Taxonomy" id="34168"/>
    <lineage>
        <taxon>Eukaryota</taxon>
        <taxon>Viridiplantae</taxon>
        <taxon>Streptophyta</taxon>
        <taxon>Embryophyta</taxon>
        <taxon>Tracheophyta</taxon>
        <taxon>Lycopodiopsida</taxon>
        <taxon>Lycopodiales</taxon>
        <taxon>Lycopodiaceae</taxon>
        <taxon>Lycopodioideae</taxon>
        <taxon>Diphasiastrum</taxon>
    </lineage>
</organism>
<dbReference type="Proteomes" id="UP001162992">
    <property type="component" value="Chromosome 14"/>
</dbReference>
<protein>
    <submittedName>
        <fullName evidence="1">Uncharacterized protein</fullName>
    </submittedName>
</protein>